<keyword evidence="5" id="KW-1185">Reference proteome</keyword>
<dbReference type="InterPro" id="IPR043502">
    <property type="entry name" value="DNA/RNA_pol_sf"/>
</dbReference>
<dbReference type="PANTHER" id="PTHR47510:SF3">
    <property type="entry name" value="ENDO_EXONUCLEASE_PHOSPHATASE DOMAIN-CONTAINING PROTEIN"/>
    <property type="match status" value="1"/>
</dbReference>
<protein>
    <recommendedName>
        <fullName evidence="3">Reverse transcriptase domain-containing protein</fullName>
    </recommendedName>
</protein>
<feature type="signal peptide" evidence="2">
    <location>
        <begin position="1"/>
        <end position="28"/>
    </location>
</feature>
<evidence type="ECO:0000313" key="4">
    <source>
        <dbReference type="Ensembl" id="ENSAMXP00000028695.1"/>
    </source>
</evidence>
<dbReference type="Ensembl" id="ENSAMXT00000046916.1">
    <property type="protein sequence ID" value="ENSAMXP00000028695.1"/>
    <property type="gene ID" value="ENSAMXG00000043219.1"/>
</dbReference>
<reference evidence="4" key="4">
    <citation type="submission" date="2025-09" db="UniProtKB">
        <authorList>
            <consortium name="Ensembl"/>
        </authorList>
    </citation>
    <scope>IDENTIFICATION</scope>
</reference>
<dbReference type="Proteomes" id="UP000018467">
    <property type="component" value="Unassembled WGS sequence"/>
</dbReference>
<dbReference type="GO" id="GO:0008168">
    <property type="term" value="F:methyltransferase activity"/>
    <property type="evidence" value="ECO:0007669"/>
    <property type="project" value="InterPro"/>
</dbReference>
<dbReference type="InterPro" id="IPR000477">
    <property type="entry name" value="RT_dom"/>
</dbReference>
<evidence type="ECO:0000259" key="3">
    <source>
        <dbReference type="PROSITE" id="PS50878"/>
    </source>
</evidence>
<dbReference type="Pfam" id="PF09004">
    <property type="entry name" value="ALKBH8_N"/>
    <property type="match status" value="1"/>
</dbReference>
<dbReference type="PROSITE" id="PS50878">
    <property type="entry name" value="RT_POL"/>
    <property type="match status" value="1"/>
</dbReference>
<dbReference type="InParanoid" id="A0A3B1IGL0"/>
<keyword evidence="1" id="KW-0472">Membrane</keyword>
<dbReference type="CDD" id="cd01650">
    <property type="entry name" value="RT_nLTR_like"/>
    <property type="match status" value="1"/>
</dbReference>
<dbReference type="PANTHER" id="PTHR47510">
    <property type="entry name" value="REVERSE TRANSCRIPTASE DOMAIN-CONTAINING PROTEIN"/>
    <property type="match status" value="1"/>
</dbReference>
<proteinExistence type="predicted"/>
<dbReference type="SUPFAM" id="SSF56672">
    <property type="entry name" value="DNA/RNA polymerases"/>
    <property type="match status" value="1"/>
</dbReference>
<dbReference type="GO" id="GO:0016706">
    <property type="term" value="F:2-oxoglutarate-dependent dioxygenase activity"/>
    <property type="evidence" value="ECO:0007669"/>
    <property type="project" value="InterPro"/>
</dbReference>
<dbReference type="STRING" id="7994.ENSAMXP00000028695"/>
<sequence length="975" mass="110761">MAPHMAASVQCSLFVILFLFIFVDTSNAHRIMFSREELLSIKQQTPVTISPNFIEPQCFLELLIGGTAIVCGRRKRRRGKRAGILVRLRQRGFRMALPAMHLANVRSLPNKMDELLLLNKTNRDFYSSAALCFTETWLSELIPDNGLHLPEFCLHRADRQKELSGKMKGGGICFYINKGWCTDVTVVSKYCSPNLESLFLNCKPFYSPREFSSFILAGVYVPPQADVSNALQTLSDLVNLSELKYPDSLLIIMGDFNRAKLNHELPKFRQHINCPTRDNNILDHCYTVLKGAYHSVPRAALGHSDHCLIHLIPTYKQKVKSAKPVIRTVKKWTNEAKEELQDCFDCTDWSVFEDATGDLDVLTDTVTSYISFCEGMCVPTKTFRIFNNNKPWFTASLNQLRKAKEKAYSNGDRTLYKTLRNTLTKEIRAAKRNYSEKLKKRFSSNDSAALWRGLQDITSYKKPFPTAEAKKGLADDLNAFYCRFERGATTPLPPCGQTAVSTTHLDISPPVSQFKLNIREQDVCRLFQRQNVHKAPGPDGVTPSCLRSCAVQLAPIFTQIFNKSLELCKVPSCFKSSIIIPVPKKPSITGLNDYRPVALTSVVMKSFERMVLTHLKNISDHQLDALQFAYRANRSVDDAVNMGLHFILQHLDRPRTYVRILFLDFSSAFNTIIPEILIAKLSQLTISPAICQWIFSFLTDRRQHVRLKDDTSGVRTTNTGAPQGCVLSPLLFSLYTNDCTSNDPTVKLLKFADDTTIIGLIQDGDESAYRQEVDKLVLWCSQHNLELNTLKTVEMVVDFRKHPKVLHPVIISNSPVSNVDSYKFLGSIISRDLKWELNINAILKKAQQRMYFLRQLRKYGLPQELLATFYTAAIESILCTSITVWFGAATKQDKNRLQRTIRTAAKIIGTHLPSLQELYSGRIRKRAENIIKDPTHPAYTLFNLLPSGRRYRSLQTKTTRHKNSFFPMAITCLNC</sequence>
<reference evidence="5" key="1">
    <citation type="submission" date="2013-03" db="EMBL/GenBank/DDBJ databases">
        <authorList>
            <person name="Jeffery W."/>
            <person name="Warren W."/>
            <person name="Wilson R.K."/>
        </authorList>
    </citation>
    <scope>NUCLEOTIDE SEQUENCE</scope>
    <source>
        <strain evidence="5">female</strain>
    </source>
</reference>
<keyword evidence="1" id="KW-0812">Transmembrane</keyword>
<accession>A0A3B1IGL0</accession>
<dbReference type="Pfam" id="PF00078">
    <property type="entry name" value="RVT_1"/>
    <property type="match status" value="1"/>
</dbReference>
<evidence type="ECO:0000313" key="5">
    <source>
        <dbReference type="Proteomes" id="UP000018467"/>
    </source>
</evidence>
<evidence type="ECO:0000256" key="2">
    <source>
        <dbReference type="SAM" id="SignalP"/>
    </source>
</evidence>
<dbReference type="GeneTree" id="ENSGT01120000271821"/>
<evidence type="ECO:0000256" key="1">
    <source>
        <dbReference type="SAM" id="Phobius"/>
    </source>
</evidence>
<feature type="transmembrane region" description="Helical" evidence="1">
    <location>
        <begin position="865"/>
        <end position="889"/>
    </location>
</feature>
<dbReference type="Bgee" id="ENSAMXG00000043219">
    <property type="expression patterns" value="Expressed in brain and 7 other cell types or tissues"/>
</dbReference>
<dbReference type="AlphaFoldDB" id="A0A3B1IGL0"/>
<dbReference type="InterPro" id="IPR036691">
    <property type="entry name" value="Endo/exonu/phosph_ase_sf"/>
</dbReference>
<feature type="chain" id="PRO_5017178589" description="Reverse transcriptase domain-containing protein" evidence="2">
    <location>
        <begin position="29"/>
        <end position="975"/>
    </location>
</feature>
<feature type="domain" description="Reverse transcriptase" evidence="3">
    <location>
        <begin position="563"/>
        <end position="829"/>
    </location>
</feature>
<reference evidence="4" key="3">
    <citation type="submission" date="2025-08" db="UniProtKB">
        <authorList>
            <consortium name="Ensembl"/>
        </authorList>
    </citation>
    <scope>IDENTIFICATION</scope>
</reference>
<organism evidence="4 5">
    <name type="scientific">Astyanax mexicanus</name>
    <name type="common">Blind cave fish</name>
    <name type="synonym">Astyanax fasciatus mexicanus</name>
    <dbReference type="NCBI Taxonomy" id="7994"/>
    <lineage>
        <taxon>Eukaryota</taxon>
        <taxon>Metazoa</taxon>
        <taxon>Chordata</taxon>
        <taxon>Craniata</taxon>
        <taxon>Vertebrata</taxon>
        <taxon>Euteleostomi</taxon>
        <taxon>Actinopterygii</taxon>
        <taxon>Neopterygii</taxon>
        <taxon>Teleostei</taxon>
        <taxon>Ostariophysi</taxon>
        <taxon>Characiformes</taxon>
        <taxon>Characoidei</taxon>
        <taxon>Acestrorhamphidae</taxon>
        <taxon>Acestrorhamphinae</taxon>
        <taxon>Astyanax</taxon>
    </lineage>
</organism>
<name>A0A3B1IGL0_ASTMX</name>
<dbReference type="SUPFAM" id="SSF56219">
    <property type="entry name" value="DNase I-like"/>
    <property type="match status" value="1"/>
</dbReference>
<dbReference type="Gene3D" id="3.60.10.10">
    <property type="entry name" value="Endonuclease/exonuclease/phosphatase"/>
    <property type="match status" value="1"/>
</dbReference>
<dbReference type="InterPro" id="IPR015095">
    <property type="entry name" value="AlkB_hom8_N"/>
</dbReference>
<keyword evidence="2" id="KW-0732">Signal</keyword>
<keyword evidence="1" id="KW-1133">Transmembrane helix</keyword>
<reference evidence="5" key="2">
    <citation type="journal article" date="2014" name="Nat. Commun.">
        <title>The cavefish genome reveals candidate genes for eye loss.</title>
        <authorList>
            <person name="McGaugh S.E."/>
            <person name="Gross J.B."/>
            <person name="Aken B."/>
            <person name="Blin M."/>
            <person name="Borowsky R."/>
            <person name="Chalopin D."/>
            <person name="Hinaux H."/>
            <person name="Jeffery W.R."/>
            <person name="Keene A."/>
            <person name="Ma L."/>
            <person name="Minx P."/>
            <person name="Murphy D."/>
            <person name="O'Quin K.E."/>
            <person name="Retaux S."/>
            <person name="Rohner N."/>
            <person name="Searle S.M."/>
            <person name="Stahl B.A."/>
            <person name="Tabin C."/>
            <person name="Volff J.N."/>
            <person name="Yoshizawa M."/>
            <person name="Warren W.C."/>
        </authorList>
    </citation>
    <scope>NUCLEOTIDE SEQUENCE [LARGE SCALE GENOMIC DNA]</scope>
    <source>
        <strain evidence="5">female</strain>
    </source>
</reference>